<evidence type="ECO:0000313" key="6">
    <source>
        <dbReference type="EMBL" id="HHI89138.1"/>
    </source>
</evidence>
<gene>
    <name evidence="6" type="ORF">ENK01_04210</name>
</gene>
<dbReference type="EMBL" id="DROP01000283">
    <property type="protein sequence ID" value="HHI89138.1"/>
    <property type="molecule type" value="Genomic_DNA"/>
</dbReference>
<name>A0A7V5NXK4_9PROT</name>
<evidence type="ECO:0000256" key="5">
    <source>
        <dbReference type="SAM" id="Phobius"/>
    </source>
</evidence>
<comment type="subcellular location">
    <subcellularLocation>
        <location evidence="1">Membrane</location>
    </subcellularLocation>
</comment>
<comment type="caution">
    <text evidence="6">The sequence shown here is derived from an EMBL/GenBank/DDBJ whole genome shotgun (WGS) entry which is preliminary data.</text>
</comment>
<dbReference type="PANTHER" id="PTHR35814:SF1">
    <property type="entry name" value="GLUTATHIONE S-TRANSFERASE-RELATED"/>
    <property type="match status" value="1"/>
</dbReference>
<dbReference type="AlphaFoldDB" id="A0A7V5NXK4"/>
<evidence type="ECO:0008006" key="7">
    <source>
        <dbReference type="Google" id="ProtNLM"/>
    </source>
</evidence>
<feature type="transmembrane region" description="Helical" evidence="5">
    <location>
        <begin position="107"/>
        <end position="126"/>
    </location>
</feature>
<reference evidence="6" key="1">
    <citation type="journal article" date="2020" name="mSystems">
        <title>Genome- and Community-Level Interaction Insights into Carbon Utilization and Element Cycling Functions of Hydrothermarchaeota in Hydrothermal Sediment.</title>
        <authorList>
            <person name="Zhou Z."/>
            <person name="Liu Y."/>
            <person name="Xu W."/>
            <person name="Pan J."/>
            <person name="Luo Z.H."/>
            <person name="Li M."/>
        </authorList>
    </citation>
    <scope>NUCLEOTIDE SEQUENCE [LARGE SCALE GENOMIC DNA]</scope>
    <source>
        <strain evidence="6">HyVt-538</strain>
    </source>
</reference>
<dbReference type="GO" id="GO:0016020">
    <property type="term" value="C:membrane"/>
    <property type="evidence" value="ECO:0007669"/>
    <property type="project" value="UniProtKB-SubCell"/>
</dbReference>
<keyword evidence="3 5" id="KW-1133">Transmembrane helix</keyword>
<proteinExistence type="predicted"/>
<accession>A0A7V5NXK4</accession>
<protein>
    <recommendedName>
        <fullName evidence="7">Glutathione S-transferase</fullName>
    </recommendedName>
</protein>
<feature type="transmembrane region" description="Helical" evidence="5">
    <location>
        <begin position="57"/>
        <end position="87"/>
    </location>
</feature>
<evidence type="ECO:0000256" key="4">
    <source>
        <dbReference type="ARBA" id="ARBA00023136"/>
    </source>
</evidence>
<evidence type="ECO:0000256" key="1">
    <source>
        <dbReference type="ARBA" id="ARBA00004370"/>
    </source>
</evidence>
<dbReference type="Proteomes" id="UP000885806">
    <property type="component" value="Unassembled WGS sequence"/>
</dbReference>
<dbReference type="SUPFAM" id="SSF161084">
    <property type="entry name" value="MAPEG domain-like"/>
    <property type="match status" value="1"/>
</dbReference>
<evidence type="ECO:0000256" key="3">
    <source>
        <dbReference type="ARBA" id="ARBA00022989"/>
    </source>
</evidence>
<feature type="transmembrane region" description="Helical" evidence="5">
    <location>
        <begin position="6"/>
        <end position="26"/>
    </location>
</feature>
<dbReference type="InterPro" id="IPR001129">
    <property type="entry name" value="Membr-assoc_MAPEG"/>
</dbReference>
<keyword evidence="2 5" id="KW-0812">Transmembrane</keyword>
<evidence type="ECO:0000256" key="2">
    <source>
        <dbReference type="ARBA" id="ARBA00022692"/>
    </source>
</evidence>
<dbReference type="PANTHER" id="PTHR35814">
    <property type="match status" value="1"/>
</dbReference>
<sequence length="130" mass="14144">MTLFQIVGLYVALNIVLLITLSYRVVTIRDAEKVSLGDGGNEVLRRRIRAQANLTEYAPLAMIGLLLLAGLNAGALWLHGLGGAFTLGRYMHAFGLSSTSGDSKARFFGMILTWGSMLVMAGYLLFKVFD</sequence>
<dbReference type="Pfam" id="PF01124">
    <property type="entry name" value="MAPEG"/>
    <property type="match status" value="1"/>
</dbReference>
<dbReference type="Gene3D" id="1.20.120.550">
    <property type="entry name" value="Membrane associated eicosanoid/glutathione metabolism-like domain"/>
    <property type="match status" value="1"/>
</dbReference>
<organism evidence="6">
    <name type="scientific">Hellea balneolensis</name>
    <dbReference type="NCBI Taxonomy" id="287478"/>
    <lineage>
        <taxon>Bacteria</taxon>
        <taxon>Pseudomonadati</taxon>
        <taxon>Pseudomonadota</taxon>
        <taxon>Alphaproteobacteria</taxon>
        <taxon>Maricaulales</taxon>
        <taxon>Robiginitomaculaceae</taxon>
        <taxon>Hellea</taxon>
    </lineage>
</organism>
<keyword evidence="4 5" id="KW-0472">Membrane</keyword>
<dbReference type="InterPro" id="IPR023352">
    <property type="entry name" value="MAPEG-like_dom_sf"/>
</dbReference>